<protein>
    <submittedName>
        <fullName evidence="2">Uncharacterized protein</fullName>
    </submittedName>
</protein>
<reference evidence="2" key="1">
    <citation type="submission" date="2021-02" db="EMBL/GenBank/DDBJ databases">
        <authorList>
            <person name="Nowell W R."/>
        </authorList>
    </citation>
    <scope>NUCLEOTIDE SEQUENCE</scope>
    <source>
        <strain evidence="2">Ploen Becks lab</strain>
    </source>
</reference>
<dbReference type="AlphaFoldDB" id="A0A814HCY1"/>
<comment type="caution">
    <text evidence="2">The sequence shown here is derived from an EMBL/GenBank/DDBJ whole genome shotgun (WGS) entry which is preliminary data.</text>
</comment>
<evidence type="ECO:0000313" key="3">
    <source>
        <dbReference type="Proteomes" id="UP000663879"/>
    </source>
</evidence>
<dbReference type="Proteomes" id="UP000663879">
    <property type="component" value="Unassembled WGS sequence"/>
</dbReference>
<organism evidence="2 3">
    <name type="scientific">Brachionus calyciflorus</name>
    <dbReference type="NCBI Taxonomy" id="104777"/>
    <lineage>
        <taxon>Eukaryota</taxon>
        <taxon>Metazoa</taxon>
        <taxon>Spiralia</taxon>
        <taxon>Gnathifera</taxon>
        <taxon>Rotifera</taxon>
        <taxon>Eurotatoria</taxon>
        <taxon>Monogononta</taxon>
        <taxon>Pseudotrocha</taxon>
        <taxon>Ploima</taxon>
        <taxon>Brachionidae</taxon>
        <taxon>Brachionus</taxon>
    </lineage>
</organism>
<accession>A0A814HCY1</accession>
<evidence type="ECO:0000313" key="2">
    <source>
        <dbReference type="EMBL" id="CAF1007970.1"/>
    </source>
</evidence>
<proteinExistence type="predicted"/>
<dbReference type="EMBL" id="CAJNOC010004059">
    <property type="protein sequence ID" value="CAF1007970.1"/>
    <property type="molecule type" value="Genomic_DNA"/>
</dbReference>
<feature type="region of interest" description="Disordered" evidence="1">
    <location>
        <begin position="13"/>
        <end position="55"/>
    </location>
</feature>
<keyword evidence="3" id="KW-1185">Reference proteome</keyword>
<gene>
    <name evidence="2" type="ORF">OXX778_LOCUS16748</name>
</gene>
<sequence>MDLLVDKLKDTCLNDNSPLKLRHGRTVKRLPNAITPSVSNDSPASPPSSPLSVAEPNNLNMLQTFYEDYSESSEDDEMKK</sequence>
<name>A0A814HCY1_9BILA</name>
<evidence type="ECO:0000256" key="1">
    <source>
        <dbReference type="SAM" id="MobiDB-lite"/>
    </source>
</evidence>